<dbReference type="Gene3D" id="3.30.420.240">
    <property type="match status" value="1"/>
</dbReference>
<reference evidence="2" key="2">
    <citation type="journal article" date="2021" name="PeerJ">
        <title>Extensive microbial diversity within the chicken gut microbiome revealed by metagenomics and culture.</title>
        <authorList>
            <person name="Gilroy R."/>
            <person name="Ravi A."/>
            <person name="Getino M."/>
            <person name="Pursley I."/>
            <person name="Horton D.L."/>
            <person name="Alikhan N.F."/>
            <person name="Baker D."/>
            <person name="Gharbi K."/>
            <person name="Hall N."/>
            <person name="Watson M."/>
            <person name="Adriaenssens E.M."/>
            <person name="Foster-Nyarko E."/>
            <person name="Jarju S."/>
            <person name="Secka A."/>
            <person name="Antonio M."/>
            <person name="Oren A."/>
            <person name="Chaudhuri R.R."/>
            <person name="La Ragione R."/>
            <person name="Hildebrand F."/>
            <person name="Pallen M.J."/>
        </authorList>
    </citation>
    <scope>NUCLEOTIDE SEQUENCE</scope>
    <source>
        <strain evidence="2">B1-16210</strain>
    </source>
</reference>
<gene>
    <name evidence="2" type="ORF">IAC77_03700</name>
</gene>
<evidence type="ECO:0000259" key="1">
    <source>
        <dbReference type="Pfam" id="PF22530"/>
    </source>
</evidence>
<dbReference type="EMBL" id="JADINE010000045">
    <property type="protein sequence ID" value="MBO8407533.1"/>
    <property type="molecule type" value="Genomic_DNA"/>
</dbReference>
<name>A0A940DFR1_9PROT</name>
<dbReference type="Pfam" id="PF22530">
    <property type="entry name" value="Terminase-T7_RNaseH-like"/>
    <property type="match status" value="1"/>
</dbReference>
<organism evidence="2 3">
    <name type="scientific">Candidatus Enterousia excrementavium</name>
    <dbReference type="NCBI Taxonomy" id="2840789"/>
    <lineage>
        <taxon>Bacteria</taxon>
        <taxon>Pseudomonadati</taxon>
        <taxon>Pseudomonadota</taxon>
        <taxon>Alphaproteobacteria</taxon>
        <taxon>Candidatus Enterousia</taxon>
    </lineage>
</organism>
<protein>
    <recommendedName>
        <fullName evidence="1">Terminase large subunit ribonuclease H-like domain-containing protein</fullName>
    </recommendedName>
</protein>
<proteinExistence type="predicted"/>
<comment type="caution">
    <text evidence="2">The sequence shown here is derived from an EMBL/GenBank/DDBJ whole genome shotgun (WGS) entry which is preliminary data.</text>
</comment>
<feature type="domain" description="Terminase large subunit ribonuclease H-like" evidence="1">
    <location>
        <begin position="152"/>
        <end position="220"/>
    </location>
</feature>
<dbReference type="Proteomes" id="UP000721442">
    <property type="component" value="Unassembled WGS sequence"/>
</dbReference>
<dbReference type="AlphaFoldDB" id="A0A940DFR1"/>
<reference evidence="2" key="1">
    <citation type="submission" date="2020-10" db="EMBL/GenBank/DDBJ databases">
        <authorList>
            <person name="Gilroy R."/>
        </authorList>
    </citation>
    <scope>NUCLEOTIDE SEQUENCE</scope>
    <source>
        <strain evidence="2">B1-16210</strain>
    </source>
</reference>
<evidence type="ECO:0000313" key="2">
    <source>
        <dbReference type="EMBL" id="MBO8407533.1"/>
    </source>
</evidence>
<accession>A0A940DFR1</accession>
<sequence length="282" mass="31592">MSDMVYKNFSFSTPFLRGYRELKIPIISPDGTPAWPEMFPAACLEELRQTVGARYFSAQMMLEFIAPDRAKLDPDALRLYNDDFNPHTARLGEHTVTGATVYWDPSTGRKNADGSVCILLYRDDKTKNLFIHDVAYLVVPDDEVHPLARQCEMVSCFMQRHGIYRICVETNGLGNALPEIMRDVCARRNVTVTIQKIINHQRKETRILDAIEPVLTAGRLHAHVRIQSTPLIAEMLGWTPVGTIGHDDGLDALAGAICAQPIPVRPLGRSAQIFSANTDFKI</sequence>
<dbReference type="InterPro" id="IPR054762">
    <property type="entry name" value="Gp19_RNaseH-like"/>
</dbReference>
<evidence type="ECO:0000313" key="3">
    <source>
        <dbReference type="Proteomes" id="UP000721442"/>
    </source>
</evidence>